<evidence type="ECO:0000256" key="3">
    <source>
        <dbReference type="ARBA" id="ARBA00022777"/>
    </source>
</evidence>
<protein>
    <submittedName>
        <fullName evidence="5">2-dehydro-3-deoxygluconokinase</fullName>
    </submittedName>
</protein>
<keyword evidence="3 5" id="KW-0418">Kinase</keyword>
<dbReference type="PANTHER" id="PTHR43320">
    <property type="entry name" value="SUGAR KINASE"/>
    <property type="match status" value="1"/>
</dbReference>
<dbReference type="RefSeq" id="WP_089014912.1">
    <property type="nucleotide sequence ID" value="NZ_LT607754.1"/>
</dbReference>
<evidence type="ECO:0000313" key="6">
    <source>
        <dbReference type="Proteomes" id="UP000198221"/>
    </source>
</evidence>
<evidence type="ECO:0000313" key="5">
    <source>
        <dbReference type="EMBL" id="SCG74615.1"/>
    </source>
</evidence>
<dbReference type="InterPro" id="IPR011611">
    <property type="entry name" value="PfkB_dom"/>
</dbReference>
<feature type="domain" description="Carbohydrate kinase PfkB" evidence="4">
    <location>
        <begin position="19"/>
        <end position="312"/>
    </location>
</feature>
<keyword evidence="2" id="KW-0808">Transferase</keyword>
<proteinExistence type="inferred from homology"/>
<name>A0A1C5JVL0_9ACTN</name>
<dbReference type="Pfam" id="PF00294">
    <property type="entry name" value="PfkB"/>
    <property type="match status" value="1"/>
</dbReference>
<dbReference type="GO" id="GO:0016301">
    <property type="term" value="F:kinase activity"/>
    <property type="evidence" value="ECO:0007669"/>
    <property type="project" value="UniProtKB-KW"/>
</dbReference>
<evidence type="ECO:0000259" key="4">
    <source>
        <dbReference type="Pfam" id="PF00294"/>
    </source>
</evidence>
<dbReference type="Proteomes" id="UP000198221">
    <property type="component" value="Chromosome I"/>
</dbReference>
<dbReference type="AlphaFoldDB" id="A0A1C5JVL0"/>
<organism evidence="5 6">
    <name type="scientific">Micromonospora inositola</name>
    <dbReference type="NCBI Taxonomy" id="47865"/>
    <lineage>
        <taxon>Bacteria</taxon>
        <taxon>Bacillati</taxon>
        <taxon>Actinomycetota</taxon>
        <taxon>Actinomycetes</taxon>
        <taxon>Micromonosporales</taxon>
        <taxon>Micromonosporaceae</taxon>
        <taxon>Micromonospora</taxon>
    </lineage>
</organism>
<dbReference type="EMBL" id="LT607754">
    <property type="protein sequence ID" value="SCG74615.1"/>
    <property type="molecule type" value="Genomic_DNA"/>
</dbReference>
<dbReference type="InterPro" id="IPR029056">
    <property type="entry name" value="Ribokinase-like"/>
</dbReference>
<dbReference type="SUPFAM" id="SSF53613">
    <property type="entry name" value="Ribokinase-like"/>
    <property type="match status" value="1"/>
</dbReference>
<evidence type="ECO:0000256" key="1">
    <source>
        <dbReference type="ARBA" id="ARBA00010688"/>
    </source>
</evidence>
<dbReference type="OrthoDB" id="9808601at2"/>
<dbReference type="PANTHER" id="PTHR43320:SF2">
    <property type="entry name" value="2-DEHYDRO-3-DEOXYGLUCONOKINASE_2-DEHYDRO-3-DEOXYGALACTONOKINASE"/>
    <property type="match status" value="1"/>
</dbReference>
<dbReference type="CDD" id="cd01166">
    <property type="entry name" value="KdgK"/>
    <property type="match status" value="1"/>
</dbReference>
<gene>
    <name evidence="5" type="ORF">GA0070613_5575</name>
</gene>
<reference evidence="6" key="1">
    <citation type="submission" date="2016-06" db="EMBL/GenBank/DDBJ databases">
        <authorList>
            <person name="Varghese N."/>
            <person name="Submissions Spin"/>
        </authorList>
    </citation>
    <scope>NUCLEOTIDE SEQUENCE [LARGE SCALE GENOMIC DNA]</scope>
    <source>
        <strain evidence="6">DSM 43819</strain>
    </source>
</reference>
<evidence type="ECO:0000256" key="2">
    <source>
        <dbReference type="ARBA" id="ARBA00022679"/>
    </source>
</evidence>
<sequence length="329" mass="33675">MTGFALTPNPPLDRGSGVDVVTLGETMAAFRAATPLRLGGTVGLSVAGAESNVAIGLARLGHSVRWIGVTGADELGELVRRTLRAEGVDLSLARIDPGAPTGLILFEARIGDISRVSYYRTGSAGSRLGPKDVAPAFAEPARVPRILHVTGITAGLGERPCAAVGAAVDAARAAGALVCLDVNYRHRLWPVDRAALALRPLLPSVDLLVASDDELSVLSDDPDPVTALRAAGVSEVVVKHGGQGATMHTAQGSLHRPARTVPVVDAVGAGDAFVAGLLSATLDQLDVSGRLDRAVTTGAFAVASSGDWEGLPNRAELSLLDHAPGTAVR</sequence>
<comment type="similarity">
    <text evidence="1">Belongs to the carbohydrate kinase PfkB family.</text>
</comment>
<keyword evidence="6" id="KW-1185">Reference proteome</keyword>
<dbReference type="Gene3D" id="3.40.1190.20">
    <property type="match status" value="1"/>
</dbReference>
<dbReference type="InterPro" id="IPR052700">
    <property type="entry name" value="Carb_kinase_PfkB-like"/>
</dbReference>
<accession>A0A1C5JVL0</accession>